<dbReference type="OrthoDB" id="622550at2"/>
<gene>
    <name evidence="2" type="ORF">H1164_04640</name>
</gene>
<organism evidence="2 3">
    <name type="scientific">Thermoactinomyces daqus</name>
    <dbReference type="NCBI Taxonomy" id="1329516"/>
    <lineage>
        <taxon>Bacteria</taxon>
        <taxon>Bacillati</taxon>
        <taxon>Bacillota</taxon>
        <taxon>Bacilli</taxon>
        <taxon>Bacillales</taxon>
        <taxon>Thermoactinomycetaceae</taxon>
        <taxon>Thermoactinomyces</taxon>
    </lineage>
</organism>
<dbReference type="AlphaFoldDB" id="A0A7W2AHV3"/>
<dbReference type="RefSeq" id="WP_033099709.1">
    <property type="nucleotide sequence ID" value="NZ_JACEIP010000005.1"/>
</dbReference>
<dbReference type="Pfam" id="PF04734">
    <property type="entry name" value="Ceramidase_alk"/>
    <property type="match status" value="1"/>
</dbReference>
<protein>
    <submittedName>
        <fullName evidence="2">Neutral/alkaline non-lysosomal ceramidase N-terminal domain-containing protein</fullName>
    </submittedName>
</protein>
<evidence type="ECO:0000313" key="3">
    <source>
        <dbReference type="Proteomes" id="UP000530514"/>
    </source>
</evidence>
<comment type="caution">
    <text evidence="2">The sequence shown here is derived from an EMBL/GenBank/DDBJ whole genome shotgun (WGS) entry which is preliminary data.</text>
</comment>
<dbReference type="Proteomes" id="UP000530514">
    <property type="component" value="Unassembled WGS sequence"/>
</dbReference>
<accession>A0A7W2AHV3</accession>
<proteinExistence type="predicted"/>
<feature type="domain" description="Neutral/alkaline non-lysosomal ceramidase N-terminal" evidence="1">
    <location>
        <begin position="7"/>
        <end position="245"/>
    </location>
</feature>
<name>A0A7W2AHV3_9BACL</name>
<sequence length="430" mass="47785">MRAMLALGTAKVDITPLKPVPLAGFMKRAGPFDGISQPLYARILFFEQEEIPGRKRAAVLVSADIIWWGQELTARLQHRLAERWGIREPFVILHATHTHSAPQTTYRFTPSLGKPDSGYMERLEERVFAGIEAAAGRVEPVMAERGRGECHFGIHRRKRIGGRMEMAPNPDGPADPEVNVVRFYTRSGQTKAVLVHFTCHPTTTEENFVSPEYPGVAMEKIERSLDAEAVAAFLQGCCGDIRPALVRSGRFYRGSRKEVAMLGNTLANEAIRLLQQPMESLRPCRLTGRTASISLPFQKLPTTAELEQVKDQPTVIGEWARLLLQEPERIRPGIPLKINWLKLVEGLSLLTMNAEIVVEYGLFVKRQLGGSVLPVPYSNGMIGYVPTAGQVAEGGYEARDSLLYFGLPAPFAPSIEEEIYSAILNLIEEK</sequence>
<reference evidence="2 3" key="1">
    <citation type="submission" date="2020-07" db="EMBL/GenBank/DDBJ databases">
        <authorList>
            <person name="Feng H."/>
        </authorList>
    </citation>
    <scope>NUCLEOTIDE SEQUENCE [LARGE SCALE GENOMIC DNA]</scope>
    <source>
        <strain evidence="3">s-11</strain>
    </source>
</reference>
<keyword evidence="3" id="KW-1185">Reference proteome</keyword>
<evidence type="ECO:0000259" key="1">
    <source>
        <dbReference type="Pfam" id="PF04734"/>
    </source>
</evidence>
<dbReference type="EMBL" id="JACEIP010000005">
    <property type="protein sequence ID" value="MBA4542188.1"/>
    <property type="molecule type" value="Genomic_DNA"/>
</dbReference>
<dbReference type="InterPro" id="IPR031329">
    <property type="entry name" value="NEUT/ALK_ceramidase_N"/>
</dbReference>
<evidence type="ECO:0000313" key="2">
    <source>
        <dbReference type="EMBL" id="MBA4542188.1"/>
    </source>
</evidence>